<evidence type="ECO:0000313" key="5">
    <source>
        <dbReference type="Proteomes" id="UP001175261"/>
    </source>
</evidence>
<dbReference type="Pfam" id="PF05368">
    <property type="entry name" value="NmrA"/>
    <property type="match status" value="1"/>
</dbReference>
<organism evidence="4 5">
    <name type="scientific">Sarocladium strictum</name>
    <name type="common">Black bundle disease fungus</name>
    <name type="synonym">Acremonium strictum</name>
    <dbReference type="NCBI Taxonomy" id="5046"/>
    <lineage>
        <taxon>Eukaryota</taxon>
        <taxon>Fungi</taxon>
        <taxon>Dikarya</taxon>
        <taxon>Ascomycota</taxon>
        <taxon>Pezizomycotina</taxon>
        <taxon>Sordariomycetes</taxon>
        <taxon>Hypocreomycetidae</taxon>
        <taxon>Hypocreales</taxon>
        <taxon>Sarocladiaceae</taxon>
        <taxon>Sarocladium</taxon>
    </lineage>
</organism>
<accession>A0AA39GBJ5</accession>
<proteinExistence type="inferred from homology"/>
<feature type="domain" description="NmrA-like" evidence="3">
    <location>
        <begin position="56"/>
        <end position="282"/>
    </location>
</feature>
<evidence type="ECO:0000256" key="2">
    <source>
        <dbReference type="ARBA" id="ARBA00022857"/>
    </source>
</evidence>
<dbReference type="InterPro" id="IPR036291">
    <property type="entry name" value="NAD(P)-bd_dom_sf"/>
</dbReference>
<dbReference type="PANTHER" id="PTHR42748">
    <property type="entry name" value="NITROGEN METABOLITE REPRESSION PROTEIN NMRA FAMILY MEMBER"/>
    <property type="match status" value="1"/>
</dbReference>
<reference evidence="4" key="1">
    <citation type="submission" date="2022-10" db="EMBL/GenBank/DDBJ databases">
        <title>Determination and structural analysis of whole genome sequence of Sarocladium strictum F4-1.</title>
        <authorList>
            <person name="Hu L."/>
            <person name="Jiang Y."/>
        </authorList>
    </citation>
    <scope>NUCLEOTIDE SEQUENCE</scope>
    <source>
        <strain evidence="4">F4-1</strain>
    </source>
</reference>
<comment type="caution">
    <text evidence="4">The sequence shown here is derived from an EMBL/GenBank/DDBJ whole genome shotgun (WGS) entry which is preliminary data.</text>
</comment>
<dbReference type="Proteomes" id="UP001175261">
    <property type="component" value="Unassembled WGS sequence"/>
</dbReference>
<dbReference type="GO" id="GO:0005634">
    <property type="term" value="C:nucleus"/>
    <property type="evidence" value="ECO:0007669"/>
    <property type="project" value="TreeGrafter"/>
</dbReference>
<name>A0AA39GBJ5_SARSR</name>
<evidence type="ECO:0000256" key="1">
    <source>
        <dbReference type="ARBA" id="ARBA00006328"/>
    </source>
</evidence>
<comment type="similarity">
    <text evidence="1">Belongs to the NmrA-type oxidoreductase family.</text>
</comment>
<dbReference type="Gene3D" id="3.90.25.10">
    <property type="entry name" value="UDP-galactose 4-epimerase, domain 1"/>
    <property type="match status" value="1"/>
</dbReference>
<gene>
    <name evidence="4" type="ORF">NLU13_8358</name>
</gene>
<dbReference type="SUPFAM" id="SSF51735">
    <property type="entry name" value="NAD(P)-binding Rossmann-fold domains"/>
    <property type="match status" value="1"/>
</dbReference>
<dbReference type="PANTHER" id="PTHR42748:SF22">
    <property type="entry name" value="NMRA-LIKE DOMAIN-CONTAINING PROTEIN"/>
    <property type="match status" value="1"/>
</dbReference>
<sequence>MLHHKGRIAVKKHTTRNHDMSRNLCITAVDGNTGFAIAELILQHPDFSKKVDSVTGLALNPKSERAQELQTLGAEIVPHVPGKLRDMVSTLKKTGCDTICLVPPAHQNKFDMCVELVEAAKKAGVSNVCLLSSAGCDYADPKKQPRLREFIDLETLVLQSKGDASTPTGGSPCVIRAGFYAENLLVYAPQAKEEGVLPLPIGENHKFAPVALGDVAHVAAHVLTGKGQHGLDDRHRGQMMVVTGPMLCAGNELATAASTALGVEMQFENISQAEAKRVLKSQSESDQSELQYLLEYYSLVREGKTNYISTTAFHDVTGEHPTEPVDFFKMYQAEIKPVAKKVKRSHK</sequence>
<protein>
    <recommendedName>
        <fullName evidence="3">NmrA-like domain-containing protein</fullName>
    </recommendedName>
</protein>
<dbReference type="InterPro" id="IPR051164">
    <property type="entry name" value="NmrA-like_oxidored"/>
</dbReference>
<dbReference type="AlphaFoldDB" id="A0AA39GBJ5"/>
<keyword evidence="2" id="KW-0521">NADP</keyword>
<dbReference type="Gene3D" id="3.40.50.720">
    <property type="entry name" value="NAD(P)-binding Rossmann-like Domain"/>
    <property type="match status" value="1"/>
</dbReference>
<evidence type="ECO:0000313" key="4">
    <source>
        <dbReference type="EMBL" id="KAK0384270.1"/>
    </source>
</evidence>
<keyword evidence="5" id="KW-1185">Reference proteome</keyword>
<dbReference type="InterPro" id="IPR008030">
    <property type="entry name" value="NmrA-like"/>
</dbReference>
<evidence type="ECO:0000259" key="3">
    <source>
        <dbReference type="Pfam" id="PF05368"/>
    </source>
</evidence>
<dbReference type="EMBL" id="JAPDFR010000008">
    <property type="protein sequence ID" value="KAK0384270.1"/>
    <property type="molecule type" value="Genomic_DNA"/>
</dbReference>